<dbReference type="InterPro" id="IPR004378">
    <property type="entry name" value="F420H2_quin_Rdtase"/>
</dbReference>
<reference evidence="3 4" key="1">
    <citation type="submission" date="2019-10" db="EMBL/GenBank/DDBJ databases">
        <title>Georgenia wutianyii sp. nov. and Georgenia yuyongxinii sp. nov. isolated from plateau pika (Ochotona curzoniae) in the Qinghai-Tibet plateau of China.</title>
        <authorList>
            <person name="Tian Z."/>
        </authorList>
    </citation>
    <scope>NUCLEOTIDE SEQUENCE [LARGE SCALE GENOMIC DNA]</scope>
    <source>
        <strain evidence="3 4">JCM 15130</strain>
    </source>
</reference>
<evidence type="ECO:0000256" key="2">
    <source>
        <dbReference type="ARBA" id="ARBA00049106"/>
    </source>
</evidence>
<dbReference type="EMBL" id="WHPD01003815">
    <property type="protein sequence ID" value="MPV90524.1"/>
    <property type="molecule type" value="Genomic_DNA"/>
</dbReference>
<evidence type="ECO:0000256" key="1">
    <source>
        <dbReference type="ARBA" id="ARBA00008710"/>
    </source>
</evidence>
<dbReference type="NCBIfam" id="TIGR00026">
    <property type="entry name" value="hi_GC_TIGR00026"/>
    <property type="match status" value="1"/>
</dbReference>
<comment type="catalytic activity">
    <reaction evidence="2">
        <text>oxidized coenzyme F420-(gamma-L-Glu)(n) + a quinol + H(+) = reduced coenzyme F420-(gamma-L-Glu)(n) + a quinone</text>
        <dbReference type="Rhea" id="RHEA:39663"/>
        <dbReference type="Rhea" id="RHEA-COMP:12939"/>
        <dbReference type="Rhea" id="RHEA-COMP:14378"/>
        <dbReference type="ChEBI" id="CHEBI:15378"/>
        <dbReference type="ChEBI" id="CHEBI:24646"/>
        <dbReference type="ChEBI" id="CHEBI:132124"/>
        <dbReference type="ChEBI" id="CHEBI:133980"/>
        <dbReference type="ChEBI" id="CHEBI:139511"/>
    </reaction>
</comment>
<dbReference type="Gene3D" id="2.30.110.10">
    <property type="entry name" value="Electron Transport, Fmn-binding Protein, Chain A"/>
    <property type="match status" value="1"/>
</dbReference>
<name>A0A7J9V3J4_9MICO</name>
<feature type="non-terminal residue" evidence="3">
    <location>
        <position position="1"/>
    </location>
</feature>
<dbReference type="GO" id="GO:0016491">
    <property type="term" value="F:oxidoreductase activity"/>
    <property type="evidence" value="ECO:0007669"/>
    <property type="project" value="InterPro"/>
</dbReference>
<proteinExistence type="inferred from homology"/>
<gene>
    <name evidence="3" type="ORF">GB882_17770</name>
</gene>
<dbReference type="PANTHER" id="PTHR39428">
    <property type="entry name" value="F420H(2)-DEPENDENT QUINONE REDUCTASE RV1261C"/>
    <property type="match status" value="1"/>
</dbReference>
<dbReference type="AlphaFoldDB" id="A0A7J9V3J4"/>
<comment type="caution">
    <text evidence="3">The sequence shown here is derived from an EMBL/GenBank/DDBJ whole genome shotgun (WGS) entry which is preliminary data.</text>
</comment>
<sequence length="113" mass="12350">LNALVLTTIGATSRQERSNPLGWFDGGNGTWLVVAAAAGGPRNRAWYDNLAAHPDRVRIELDGKAIDVTAAQLHGGERAEAWAQITRMAPRFAGYARSTDREIPVIQLTRRDI</sequence>
<keyword evidence="4" id="KW-1185">Reference proteome</keyword>
<dbReference type="Pfam" id="PF04075">
    <property type="entry name" value="F420H2_quin_red"/>
    <property type="match status" value="1"/>
</dbReference>
<organism evidence="3 4">
    <name type="scientific">Georgenia ruanii</name>
    <dbReference type="NCBI Taxonomy" id="348442"/>
    <lineage>
        <taxon>Bacteria</taxon>
        <taxon>Bacillati</taxon>
        <taxon>Actinomycetota</taxon>
        <taxon>Actinomycetes</taxon>
        <taxon>Micrococcales</taxon>
        <taxon>Bogoriellaceae</taxon>
        <taxon>Georgenia</taxon>
    </lineage>
</organism>
<protein>
    <submittedName>
        <fullName evidence="3">Nitroreductase family deazaflavin-dependent oxidoreductase</fullName>
    </submittedName>
</protein>
<dbReference type="GO" id="GO:0070967">
    <property type="term" value="F:coenzyme F420 binding"/>
    <property type="evidence" value="ECO:0007669"/>
    <property type="project" value="TreeGrafter"/>
</dbReference>
<evidence type="ECO:0000313" key="3">
    <source>
        <dbReference type="EMBL" id="MPV90524.1"/>
    </source>
</evidence>
<dbReference type="Proteomes" id="UP000429644">
    <property type="component" value="Unassembled WGS sequence"/>
</dbReference>
<evidence type="ECO:0000313" key="4">
    <source>
        <dbReference type="Proteomes" id="UP000429644"/>
    </source>
</evidence>
<comment type="similarity">
    <text evidence="1">Belongs to the F420H(2)-dependent quinone reductase family.</text>
</comment>
<dbReference type="InterPro" id="IPR012349">
    <property type="entry name" value="Split_barrel_FMN-bd"/>
</dbReference>
<dbReference type="PANTHER" id="PTHR39428:SF1">
    <property type="entry name" value="F420H(2)-DEPENDENT QUINONE REDUCTASE RV1261C"/>
    <property type="match status" value="1"/>
</dbReference>
<dbReference type="GO" id="GO:0005886">
    <property type="term" value="C:plasma membrane"/>
    <property type="evidence" value="ECO:0007669"/>
    <property type="project" value="TreeGrafter"/>
</dbReference>
<accession>A0A7J9V3J4</accession>